<proteinExistence type="predicted"/>
<keyword evidence="3" id="KW-1185">Reference proteome</keyword>
<reference evidence="2 3" key="1">
    <citation type="submission" date="2018-08" db="EMBL/GenBank/DDBJ databases">
        <title>A genome reference for cultivated species of the human gut microbiota.</title>
        <authorList>
            <person name="Zou Y."/>
            <person name="Xue W."/>
            <person name="Luo G."/>
        </authorList>
    </citation>
    <scope>NUCLEOTIDE SEQUENCE [LARGE SCALE GENOMIC DNA]</scope>
    <source>
        <strain evidence="2 3">AF37-2AT</strain>
    </source>
</reference>
<dbReference type="EMBL" id="QVLX01000006">
    <property type="protein sequence ID" value="RGE86073.1"/>
    <property type="molecule type" value="Genomic_DNA"/>
</dbReference>
<feature type="transmembrane region" description="Helical" evidence="1">
    <location>
        <begin position="41"/>
        <end position="59"/>
    </location>
</feature>
<protein>
    <recommendedName>
        <fullName evidence="4">Type II secretion system protein GspF domain-containing protein</fullName>
    </recommendedName>
</protein>
<dbReference type="RefSeq" id="WP_117493634.1">
    <property type="nucleotide sequence ID" value="NZ_CALBAT010000022.1"/>
</dbReference>
<feature type="transmembrane region" description="Helical" evidence="1">
    <location>
        <begin position="6"/>
        <end position="21"/>
    </location>
</feature>
<gene>
    <name evidence="2" type="ORF">DW016_11295</name>
</gene>
<comment type="caution">
    <text evidence="2">The sequence shown here is derived from an EMBL/GenBank/DDBJ whole genome shotgun (WGS) entry which is preliminary data.</text>
</comment>
<feature type="transmembrane region" description="Helical" evidence="1">
    <location>
        <begin position="416"/>
        <end position="437"/>
    </location>
</feature>
<keyword evidence="1" id="KW-0472">Membrane</keyword>
<feature type="transmembrane region" description="Helical" evidence="1">
    <location>
        <begin position="256"/>
        <end position="275"/>
    </location>
</feature>
<evidence type="ECO:0008006" key="4">
    <source>
        <dbReference type="Google" id="ProtNLM"/>
    </source>
</evidence>
<keyword evidence="1" id="KW-1133">Transmembrane helix</keyword>
<organism evidence="2 3">
    <name type="scientific">Sellimonas intestinalis</name>
    <dbReference type="NCBI Taxonomy" id="1653434"/>
    <lineage>
        <taxon>Bacteria</taxon>
        <taxon>Bacillati</taxon>
        <taxon>Bacillota</taxon>
        <taxon>Clostridia</taxon>
        <taxon>Lachnospirales</taxon>
        <taxon>Lachnospiraceae</taxon>
        <taxon>Sellimonas</taxon>
    </lineage>
</organism>
<name>A0A3E3K0B4_9FIRM</name>
<accession>A0A3E3K0B4</accession>
<evidence type="ECO:0000256" key="1">
    <source>
        <dbReference type="SAM" id="Phobius"/>
    </source>
</evidence>
<dbReference type="AlphaFoldDB" id="A0A3E3K0B4"/>
<keyword evidence="1" id="KW-0812">Transmembrane</keyword>
<dbReference type="Proteomes" id="UP000261080">
    <property type="component" value="Unassembled WGS sequence"/>
</dbReference>
<evidence type="ECO:0000313" key="2">
    <source>
        <dbReference type="EMBL" id="RGE86073.1"/>
    </source>
</evidence>
<sequence length="441" mass="49688">MDIKAIAVTGVAYLILLILFIKTGKKRTKSREKRRKIRKGICFFFFVNTLSVAVFIWTGQERPVKDGKLGRDEKGGGSRNETVLATVDGICERVPVQIRVDDQGYTEEEATAILKEVSEELEAKILGSNEKRSYVTTDLDLITSIPGYPVSIQWTLDNYDHMGLDGTLREGIPEEGATVHLRAVLSFEYGQKQMAQKTWETTVTLYPPDLQNPEQVIEALEHLVKEENEKSRDETALSLPDEIAGHAVTWGRDTAISGYQVLGMGGLIFLLLAAWGRQKASEALKIRKNRLLQDYPEILEQFSLLIGAGMTVKSAWYKIVDNYQERKDRCGKRPAYEEMVRTCFEMQGGVPEGESYENFGKRCQTQEYMRLGLLLSQNQRKGTRGITELLSLEAIHAFEDRKARAKRKGEETGTKLLVPMIMMLAVVLVIVIVPAFWSTGI</sequence>
<evidence type="ECO:0000313" key="3">
    <source>
        <dbReference type="Proteomes" id="UP000261080"/>
    </source>
</evidence>